<evidence type="ECO:0000256" key="1">
    <source>
        <dbReference type="ARBA" id="ARBA00001494"/>
    </source>
</evidence>
<keyword evidence="4" id="KW-0456">Lyase</keyword>
<dbReference type="EC" id="4.3.1.1" evidence="2"/>
<dbReference type="Gene3D" id="1.20.200.10">
    <property type="entry name" value="Fumarase/aspartase (Central domain)"/>
    <property type="match status" value="1"/>
</dbReference>
<evidence type="ECO:0000256" key="3">
    <source>
        <dbReference type="ARBA" id="ARBA00022605"/>
    </source>
</evidence>
<feature type="domain" description="Fumarase C C-terminal" evidence="6">
    <location>
        <begin position="416"/>
        <end position="468"/>
    </location>
</feature>
<dbReference type="InterPro" id="IPR008948">
    <property type="entry name" value="L-Aspartase-like"/>
</dbReference>
<dbReference type="PROSITE" id="PS00163">
    <property type="entry name" value="FUMARATE_LYASES"/>
    <property type="match status" value="1"/>
</dbReference>
<comment type="caution">
    <text evidence="8">The sequence shown here is derived from an EMBL/GenBank/DDBJ whole genome shotgun (WGS) entry which is preliminary data.</text>
</comment>
<dbReference type="GO" id="GO:0006531">
    <property type="term" value="P:aspartate metabolic process"/>
    <property type="evidence" value="ECO:0007669"/>
    <property type="project" value="TreeGrafter"/>
</dbReference>
<dbReference type="GO" id="GO:0006099">
    <property type="term" value="P:tricarboxylic acid cycle"/>
    <property type="evidence" value="ECO:0007669"/>
    <property type="project" value="InterPro"/>
</dbReference>
<dbReference type="Proteomes" id="UP000260680">
    <property type="component" value="Unassembled WGS sequence"/>
</dbReference>
<dbReference type="EMBL" id="QOHO01000113">
    <property type="protein sequence ID" value="RFZ75874.1"/>
    <property type="molecule type" value="Genomic_DNA"/>
</dbReference>
<evidence type="ECO:0000256" key="4">
    <source>
        <dbReference type="ARBA" id="ARBA00023239"/>
    </source>
</evidence>
<dbReference type="PANTHER" id="PTHR42696">
    <property type="entry name" value="ASPARTATE AMMONIA-LYASE"/>
    <property type="match status" value="1"/>
</dbReference>
<evidence type="ECO:0000259" key="6">
    <source>
        <dbReference type="Pfam" id="PF10415"/>
    </source>
</evidence>
<dbReference type="SUPFAM" id="SSF48557">
    <property type="entry name" value="L-aspartase-like"/>
    <property type="match status" value="1"/>
</dbReference>
<evidence type="ECO:0000256" key="2">
    <source>
        <dbReference type="ARBA" id="ARBA00012992"/>
    </source>
</evidence>
<comment type="catalytic activity">
    <reaction evidence="1">
        <text>L-aspartate = fumarate + NH4(+)</text>
        <dbReference type="Rhea" id="RHEA:16601"/>
        <dbReference type="ChEBI" id="CHEBI:28938"/>
        <dbReference type="ChEBI" id="CHEBI:29806"/>
        <dbReference type="ChEBI" id="CHEBI:29991"/>
        <dbReference type="EC" id="4.3.1.1"/>
    </reaction>
</comment>
<evidence type="ECO:0000313" key="10">
    <source>
        <dbReference type="Proteomes" id="UP001419084"/>
    </source>
</evidence>
<evidence type="ECO:0000259" key="5">
    <source>
        <dbReference type="Pfam" id="PF00206"/>
    </source>
</evidence>
<dbReference type="GO" id="GO:0005829">
    <property type="term" value="C:cytosol"/>
    <property type="evidence" value="ECO:0007669"/>
    <property type="project" value="TreeGrafter"/>
</dbReference>
<dbReference type="FunFam" id="1.10.40.30:FF:000002">
    <property type="entry name" value="Fumarate hydratase class II"/>
    <property type="match status" value="1"/>
</dbReference>
<dbReference type="InterPro" id="IPR000362">
    <property type="entry name" value="Fumarate_lyase_fam"/>
</dbReference>
<dbReference type="Pfam" id="PF10415">
    <property type="entry name" value="FumaraseC_C"/>
    <property type="match status" value="1"/>
</dbReference>
<dbReference type="InterPro" id="IPR051546">
    <property type="entry name" value="Aspartate_Ammonia-Lyase"/>
</dbReference>
<evidence type="ECO:0000313" key="9">
    <source>
        <dbReference type="Proteomes" id="UP000260680"/>
    </source>
</evidence>
<evidence type="ECO:0000313" key="7">
    <source>
        <dbReference type="EMBL" id="GLB32877.1"/>
    </source>
</evidence>
<dbReference type="Gene3D" id="1.10.40.30">
    <property type="entry name" value="Fumarase/aspartase (C-terminal domain)"/>
    <property type="match status" value="1"/>
</dbReference>
<dbReference type="Pfam" id="PF00206">
    <property type="entry name" value="Lyase_1"/>
    <property type="match status" value="1"/>
</dbReference>
<keyword evidence="10" id="KW-1185">Reference proteome</keyword>
<dbReference type="InterPro" id="IPR024083">
    <property type="entry name" value="Fumarase/histidase_N"/>
</dbReference>
<accession>A0A3E2N4H2</accession>
<evidence type="ECO:0000313" key="8">
    <source>
        <dbReference type="EMBL" id="RFZ75874.1"/>
    </source>
</evidence>
<dbReference type="NCBIfam" id="NF008909">
    <property type="entry name" value="PRK12273.1"/>
    <property type="match status" value="1"/>
</dbReference>
<dbReference type="OrthoDB" id="9802809at2"/>
<dbReference type="InterPro" id="IPR020557">
    <property type="entry name" value="Fumarate_lyase_CS"/>
</dbReference>
<dbReference type="AlphaFoldDB" id="A0A3E2N4H2"/>
<dbReference type="PRINTS" id="PR00149">
    <property type="entry name" value="FUMRATELYASE"/>
</dbReference>
<gene>
    <name evidence="7" type="primary">ansB</name>
    <name evidence="8" type="ORF">DS742_26610</name>
    <name evidence="7" type="ORF">LAD12857_48000</name>
</gene>
<name>A0A3E2N4H2_9FIRM</name>
<dbReference type="InterPro" id="IPR022761">
    <property type="entry name" value="Fumarate_lyase_N"/>
</dbReference>
<dbReference type="RefSeq" id="WP_117419936.1">
    <property type="nucleotide sequence ID" value="NZ_BRPJ01000100.1"/>
</dbReference>
<dbReference type="PANTHER" id="PTHR42696:SF2">
    <property type="entry name" value="ASPARTATE AMMONIA-LYASE"/>
    <property type="match status" value="1"/>
</dbReference>
<protein>
    <recommendedName>
        <fullName evidence="2">aspartate ammonia-lyase</fullName>
        <ecNumber evidence="2">4.3.1.1</ecNumber>
    </recommendedName>
</protein>
<reference evidence="7 10" key="2">
    <citation type="journal article" date="2024" name="Int. J. Syst. Evol. Microbiol.">
        <title>Lacrimispora brassicae sp. nov. isolated from fermented cabbage, and proposal of Clostridium indicum Gundawar et al. 2019 and Clostridium methoxybenzovorans Mechichi et al. 1999 as heterotypic synonyms of Lacrimispora amygdalina (Parshina et al. 2003) Haas and Blanchard 2020 and Lacrimispora indolis (McClung and McCoy 1957) Haas and Blanchard 2020, respectively.</title>
        <authorList>
            <person name="Kobayashi H."/>
            <person name="Tanizawa Y."/>
            <person name="Sakamoto M."/>
            <person name="Ohkuma M."/>
            <person name="Tohno M."/>
        </authorList>
    </citation>
    <scope>NUCLEOTIDE SEQUENCE [LARGE SCALE GENOMIC DNA]</scope>
    <source>
        <strain evidence="7 10">DSM 12857</strain>
    </source>
</reference>
<dbReference type="InterPro" id="IPR018951">
    <property type="entry name" value="Fumarase_C_C"/>
</dbReference>
<dbReference type="FunFam" id="1.20.200.10:FF:000001">
    <property type="entry name" value="Fumarate hydratase, mitochondrial"/>
    <property type="match status" value="1"/>
</dbReference>
<dbReference type="EMBL" id="BRPJ01000100">
    <property type="protein sequence ID" value="GLB32877.1"/>
    <property type="molecule type" value="Genomic_DNA"/>
</dbReference>
<dbReference type="GO" id="GO:0008652">
    <property type="term" value="P:amino acid biosynthetic process"/>
    <property type="evidence" value="ECO:0007669"/>
    <property type="project" value="UniProtKB-KW"/>
</dbReference>
<feature type="domain" description="Fumarate lyase N-terminal" evidence="5">
    <location>
        <begin position="20"/>
        <end position="349"/>
    </location>
</feature>
<reference evidence="8 9" key="1">
    <citation type="submission" date="2018-07" db="EMBL/GenBank/DDBJ databases">
        <title>New species, Clostridium PI-S10-A1B.</title>
        <authorList>
            <person name="Krishna G."/>
            <person name="Summeta K."/>
            <person name="Shikha S."/>
            <person name="Prabhu P.B."/>
            <person name="Suresh K."/>
        </authorList>
    </citation>
    <scope>NUCLEOTIDE SEQUENCE [LARGE SCALE GENOMIC DNA]</scope>
    <source>
        <strain evidence="8 9">PI-S10-A1B</strain>
    </source>
</reference>
<dbReference type="Proteomes" id="UP001419084">
    <property type="component" value="Unassembled WGS sequence"/>
</dbReference>
<dbReference type="GO" id="GO:0008797">
    <property type="term" value="F:aspartate ammonia-lyase activity"/>
    <property type="evidence" value="ECO:0007669"/>
    <property type="project" value="UniProtKB-EC"/>
</dbReference>
<sequence>MKNSLDDKEEGYRLEKDIIGELNVSRNAYYGIQSLRAKENFNITGLKMHPEIIKNLVYIKKAAAITNFEAGLLDETIAMAIVQACDELLKGKLLEYFIVDPIQGGAGTSLNMNANEVIANRAIEILGGEKGDYSLINPNDHVNCGQSTNDVIPTAGKMTCFVLTKKALKQLGRLYKAFEEKAKEFDHVIKMGRTQLQDAVPIRLGQEFHAYATAVRRDMIRIEKALEEIRYVNLGGTAIGTGINADEQYMKRIVPKLKELSGIDVIQASDLFDATQSLDSFVAVSGTVKACAVTLSKIASDLRLMSSGPRTGFGEINLPARQNGSSIMPGKVNPVIPEVVNQVAFHIIGNDLTITLAAEAGQLELNAFEPIVFYSLFQSIDTLTYAVQTFVDHCITGITANEERCRQLVENSVGVITALCPHIGYRDSAEIAKEAIRTGRPVRELIIKKGILSPADVNLVLDPMNMTKPGIAKKKLLRK</sequence>
<dbReference type="Gene3D" id="1.10.275.10">
    <property type="entry name" value="Fumarase/aspartase (N-terminal domain)"/>
    <property type="match status" value="1"/>
</dbReference>
<dbReference type="FunFam" id="1.10.275.10:FF:000001">
    <property type="entry name" value="Fumarate hydratase, mitochondrial"/>
    <property type="match status" value="1"/>
</dbReference>
<dbReference type="CDD" id="cd01357">
    <property type="entry name" value="Aspartase"/>
    <property type="match status" value="1"/>
</dbReference>
<proteinExistence type="predicted"/>
<keyword evidence="3" id="KW-0028">Amino-acid biosynthesis</keyword>
<organism evidence="8 9">
    <name type="scientific">Lacrimispora amygdalina</name>
    <dbReference type="NCBI Taxonomy" id="253257"/>
    <lineage>
        <taxon>Bacteria</taxon>
        <taxon>Bacillati</taxon>
        <taxon>Bacillota</taxon>
        <taxon>Clostridia</taxon>
        <taxon>Lachnospirales</taxon>
        <taxon>Lachnospiraceae</taxon>
        <taxon>Lacrimispora</taxon>
    </lineage>
</organism>